<dbReference type="EMBL" id="JAAGNC010000075">
    <property type="protein sequence ID" value="NEC56662.1"/>
    <property type="molecule type" value="Genomic_DNA"/>
</dbReference>
<evidence type="ECO:0000259" key="1">
    <source>
        <dbReference type="Pfam" id="PF21806"/>
    </source>
</evidence>
<sequence>MTFIEPGPEFGQLFTTFEHTAFRLEVRENYNAPREVESFRRFRAGEPVDLSWAESWFSMIRQATAKGRRFARVRVVSLPLSDYSRFGLLAARFTTEAGEDIRYLHRDVAEQFGLPDHDYWLFDSRKLVRMHFGEEDRFVGAEVIEDAEAIVQHNYWRDAARHHAMSRDEFAAKHDQRDN</sequence>
<feature type="domain" description="DUF6879" evidence="1">
    <location>
        <begin position="9"/>
        <end position="171"/>
    </location>
</feature>
<keyword evidence="3" id="KW-1185">Reference proteome</keyword>
<protein>
    <recommendedName>
        <fullName evidence="1">DUF6879 domain-containing protein</fullName>
    </recommendedName>
</protein>
<name>A0ABX0BM12_9PSEU</name>
<gene>
    <name evidence="2" type="ORF">G3I59_13965</name>
</gene>
<reference evidence="2 3" key="1">
    <citation type="submission" date="2020-01" db="EMBL/GenBank/DDBJ databases">
        <title>Insect and environment-associated Actinomycetes.</title>
        <authorList>
            <person name="Currrie C."/>
            <person name="Chevrette M."/>
            <person name="Carlson C."/>
            <person name="Stubbendieck R."/>
            <person name="Wendt-Pienkowski E."/>
        </authorList>
    </citation>
    <scope>NUCLEOTIDE SEQUENCE [LARGE SCALE GENOMIC DNA]</scope>
    <source>
        <strain evidence="2 3">SID8386</strain>
    </source>
</reference>
<comment type="caution">
    <text evidence="2">The sequence shown here is derived from an EMBL/GenBank/DDBJ whole genome shotgun (WGS) entry which is preliminary data.</text>
</comment>
<dbReference type="Proteomes" id="UP000470404">
    <property type="component" value="Unassembled WGS sequence"/>
</dbReference>
<organism evidence="2 3">
    <name type="scientific">Amycolatopsis rubida</name>
    <dbReference type="NCBI Taxonomy" id="112413"/>
    <lineage>
        <taxon>Bacteria</taxon>
        <taxon>Bacillati</taxon>
        <taxon>Actinomycetota</taxon>
        <taxon>Actinomycetes</taxon>
        <taxon>Pseudonocardiales</taxon>
        <taxon>Pseudonocardiaceae</taxon>
        <taxon>Amycolatopsis</taxon>
    </lineage>
</organism>
<proteinExistence type="predicted"/>
<accession>A0ABX0BM12</accession>
<dbReference type="Pfam" id="PF21806">
    <property type="entry name" value="DUF6879"/>
    <property type="match status" value="1"/>
</dbReference>
<dbReference type="InterPro" id="IPR049244">
    <property type="entry name" value="DUF6879"/>
</dbReference>
<evidence type="ECO:0000313" key="2">
    <source>
        <dbReference type="EMBL" id="NEC56662.1"/>
    </source>
</evidence>
<evidence type="ECO:0000313" key="3">
    <source>
        <dbReference type="Proteomes" id="UP000470404"/>
    </source>
</evidence>
<dbReference type="RefSeq" id="WP_067594669.1">
    <property type="nucleotide sequence ID" value="NZ_JAAGNC010000075.1"/>
</dbReference>